<dbReference type="SUPFAM" id="SSF53850">
    <property type="entry name" value="Periplasmic binding protein-like II"/>
    <property type="match status" value="1"/>
</dbReference>
<dbReference type="PANTHER" id="PTHR35936">
    <property type="entry name" value="MEMBRANE-BOUND LYTIC MUREIN TRANSGLYCOSYLASE F"/>
    <property type="match status" value="1"/>
</dbReference>
<dbReference type="PROSITE" id="PS01039">
    <property type="entry name" value="SBP_BACTERIAL_3"/>
    <property type="match status" value="1"/>
</dbReference>
<dbReference type="InterPro" id="IPR018313">
    <property type="entry name" value="SBP_3_CS"/>
</dbReference>
<name>A0A5S5C3W4_9BACL</name>
<dbReference type="SMART" id="SM00062">
    <property type="entry name" value="PBPb"/>
    <property type="match status" value="1"/>
</dbReference>
<feature type="chain" id="PRO_5038547250" evidence="6">
    <location>
        <begin position="22"/>
        <end position="285"/>
    </location>
</feature>
<comment type="similarity">
    <text evidence="2 4">Belongs to the bacterial solute-binding protein 3 family.</text>
</comment>
<dbReference type="EMBL" id="VNHS01000006">
    <property type="protein sequence ID" value="TYP73997.1"/>
    <property type="molecule type" value="Genomic_DNA"/>
</dbReference>
<feature type="signal peptide" evidence="6">
    <location>
        <begin position="1"/>
        <end position="21"/>
    </location>
</feature>
<sequence length="285" mass="30854">MMKKRNYVLLMLAVVLTMALAACGAKNESNNSGTGNGTTAGTANNGGESAEATLLDTIKKEGKIRFGTEGTYAPFTFHDNNGDLTGFDVELAREVAKRLGVEAEFVETKWDGMFAGIDAKRFDVIANQVSINEDRLAKYDFSDPYIVSKAVLIVHEDNADIKALPDLKGKKSGQSLTSNLTQIAKDNGAEIVQVDGFNQAIEMLISKRIDATINDGLSFLDFKKQKPNAPIKIVAETEDASQSAFLFNKGNTELVQAVNEALKAMKDDGTYLSISEKYFGADVSK</sequence>
<dbReference type="Proteomes" id="UP000323257">
    <property type="component" value="Unassembled WGS sequence"/>
</dbReference>
<evidence type="ECO:0000256" key="5">
    <source>
        <dbReference type="SAM" id="MobiDB-lite"/>
    </source>
</evidence>
<gene>
    <name evidence="8" type="ORF">BCM02_106278</name>
</gene>
<keyword evidence="9" id="KW-1185">Reference proteome</keyword>
<dbReference type="PANTHER" id="PTHR35936:SF34">
    <property type="entry name" value="ABC TRANSPORTER EXTRACELLULAR-BINDING PROTEIN YCKB-RELATED"/>
    <property type="match status" value="1"/>
</dbReference>
<protein>
    <submittedName>
        <fullName evidence="8">Cystine transport system substrate-binding protein</fullName>
    </submittedName>
</protein>
<proteinExistence type="inferred from homology"/>
<comment type="subcellular location">
    <subcellularLocation>
        <location evidence="1">Cell envelope</location>
    </subcellularLocation>
</comment>
<dbReference type="InterPro" id="IPR001638">
    <property type="entry name" value="Solute-binding_3/MltF_N"/>
</dbReference>
<organism evidence="8 9">
    <name type="scientific">Paenibacillus methanolicus</name>
    <dbReference type="NCBI Taxonomy" id="582686"/>
    <lineage>
        <taxon>Bacteria</taxon>
        <taxon>Bacillati</taxon>
        <taxon>Bacillota</taxon>
        <taxon>Bacilli</taxon>
        <taxon>Bacillales</taxon>
        <taxon>Paenibacillaceae</taxon>
        <taxon>Paenibacillus</taxon>
    </lineage>
</organism>
<evidence type="ECO:0000259" key="7">
    <source>
        <dbReference type="SMART" id="SM00062"/>
    </source>
</evidence>
<reference evidence="8 9" key="1">
    <citation type="submission" date="2019-07" db="EMBL/GenBank/DDBJ databases">
        <title>Genomic Encyclopedia of Type Strains, Phase III (KMG-III): the genomes of soil and plant-associated and newly described type strains.</title>
        <authorList>
            <person name="Whitman W."/>
        </authorList>
    </citation>
    <scope>NUCLEOTIDE SEQUENCE [LARGE SCALE GENOMIC DNA]</scope>
    <source>
        <strain evidence="8 9">BL24</strain>
    </source>
</reference>
<evidence type="ECO:0000313" key="8">
    <source>
        <dbReference type="EMBL" id="TYP73997.1"/>
    </source>
</evidence>
<evidence type="ECO:0000313" key="9">
    <source>
        <dbReference type="Proteomes" id="UP000323257"/>
    </source>
</evidence>
<dbReference type="AlphaFoldDB" id="A0A5S5C3W4"/>
<feature type="region of interest" description="Disordered" evidence="5">
    <location>
        <begin position="27"/>
        <end position="48"/>
    </location>
</feature>
<accession>A0A5S5C3W4</accession>
<comment type="caution">
    <text evidence="8">The sequence shown here is derived from an EMBL/GenBank/DDBJ whole genome shotgun (WGS) entry which is preliminary data.</text>
</comment>
<dbReference type="Pfam" id="PF00497">
    <property type="entry name" value="SBP_bac_3"/>
    <property type="match status" value="1"/>
</dbReference>
<dbReference type="Gene3D" id="3.40.190.10">
    <property type="entry name" value="Periplasmic binding protein-like II"/>
    <property type="match status" value="2"/>
</dbReference>
<dbReference type="GO" id="GO:0030313">
    <property type="term" value="C:cell envelope"/>
    <property type="evidence" value="ECO:0007669"/>
    <property type="project" value="UniProtKB-SubCell"/>
</dbReference>
<evidence type="ECO:0000256" key="2">
    <source>
        <dbReference type="ARBA" id="ARBA00010333"/>
    </source>
</evidence>
<dbReference type="CDD" id="cd13711">
    <property type="entry name" value="PBP2_Ngo0372_TcyA"/>
    <property type="match status" value="1"/>
</dbReference>
<dbReference type="PROSITE" id="PS51257">
    <property type="entry name" value="PROKAR_LIPOPROTEIN"/>
    <property type="match status" value="1"/>
</dbReference>
<feature type="domain" description="Solute-binding protein family 3/N-terminal" evidence="7">
    <location>
        <begin position="63"/>
        <end position="282"/>
    </location>
</feature>
<keyword evidence="3 6" id="KW-0732">Signal</keyword>
<evidence type="ECO:0000256" key="3">
    <source>
        <dbReference type="ARBA" id="ARBA00022729"/>
    </source>
</evidence>
<evidence type="ECO:0000256" key="1">
    <source>
        <dbReference type="ARBA" id="ARBA00004196"/>
    </source>
</evidence>
<evidence type="ECO:0000256" key="6">
    <source>
        <dbReference type="SAM" id="SignalP"/>
    </source>
</evidence>
<evidence type="ECO:0000256" key="4">
    <source>
        <dbReference type="RuleBase" id="RU003744"/>
    </source>
</evidence>